<dbReference type="OrthoDB" id="265717at2759"/>
<gene>
    <name evidence="1" type="ORF">AFUS01_LOCUS33411</name>
</gene>
<comment type="caution">
    <text evidence="1">The sequence shown here is derived from an EMBL/GenBank/DDBJ whole genome shotgun (WGS) entry which is preliminary data.</text>
</comment>
<dbReference type="PANTHER" id="PTHR46455">
    <property type="entry name" value="SET AND MYND DOMAIN CONTAINING, ARTHROPOD-SPECIFIC, MEMBER 4, ISOFORM A"/>
    <property type="match status" value="1"/>
</dbReference>
<evidence type="ECO:0000313" key="1">
    <source>
        <dbReference type="EMBL" id="CAG7823181.1"/>
    </source>
</evidence>
<feature type="non-terminal residue" evidence="1">
    <location>
        <position position="1"/>
    </location>
</feature>
<keyword evidence="2" id="KW-1185">Reference proteome</keyword>
<sequence length="192" mass="21699">MSIPQEDNNKSQVQDSKFSVKFSPKLGRYLEAQRDLESQEVIIDETPLIVAPSGHHDWHLETQRPLSICIGCLKSQNQDVKFQKCSNCSWPVCGSDCVGISKFHSSEECNVFKTRGMIQSPRTLKMVYILRCCLMQRSNPENWNNLLELASTPEIKAMDGPDASNGAAPEKNREYEFLTEVCGLEDVDEQIV</sequence>
<dbReference type="EMBL" id="CAJVCH010528669">
    <property type="protein sequence ID" value="CAG7823181.1"/>
    <property type="molecule type" value="Genomic_DNA"/>
</dbReference>
<organism evidence="1 2">
    <name type="scientific">Allacma fusca</name>
    <dbReference type="NCBI Taxonomy" id="39272"/>
    <lineage>
        <taxon>Eukaryota</taxon>
        <taxon>Metazoa</taxon>
        <taxon>Ecdysozoa</taxon>
        <taxon>Arthropoda</taxon>
        <taxon>Hexapoda</taxon>
        <taxon>Collembola</taxon>
        <taxon>Symphypleona</taxon>
        <taxon>Sminthuridae</taxon>
        <taxon>Allacma</taxon>
    </lineage>
</organism>
<dbReference type="Proteomes" id="UP000708208">
    <property type="component" value="Unassembled WGS sequence"/>
</dbReference>
<dbReference type="AlphaFoldDB" id="A0A8J2PQ27"/>
<dbReference type="PANTHER" id="PTHR46455:SF2">
    <property type="entry name" value="AT24727P"/>
    <property type="match status" value="1"/>
</dbReference>
<protein>
    <submittedName>
        <fullName evidence="1">Uncharacterized protein</fullName>
    </submittedName>
</protein>
<proteinExistence type="predicted"/>
<reference evidence="1" key="1">
    <citation type="submission" date="2021-06" db="EMBL/GenBank/DDBJ databases">
        <authorList>
            <person name="Hodson N. C."/>
            <person name="Mongue J. A."/>
            <person name="Jaron S. K."/>
        </authorList>
    </citation>
    <scope>NUCLEOTIDE SEQUENCE</scope>
</reference>
<accession>A0A8J2PQ27</accession>
<evidence type="ECO:0000313" key="2">
    <source>
        <dbReference type="Proteomes" id="UP000708208"/>
    </source>
</evidence>
<name>A0A8J2PQ27_9HEXA</name>
<dbReference type="InterPro" id="IPR053010">
    <property type="entry name" value="SET_SmydA-8"/>
</dbReference>